<dbReference type="Proteomes" id="UP001058682">
    <property type="component" value="Chromosome"/>
</dbReference>
<dbReference type="EMBL" id="CP038802">
    <property type="protein sequence ID" value="UTY28690.1"/>
    <property type="molecule type" value="Genomic_DNA"/>
</dbReference>
<dbReference type="Pfam" id="PF14387">
    <property type="entry name" value="DUF4418"/>
    <property type="match status" value="1"/>
</dbReference>
<dbReference type="RefSeq" id="WP_044979402.1">
    <property type="nucleotide sequence ID" value="NZ_CP009228.1"/>
</dbReference>
<accession>A0AAE9SH69</accession>
<feature type="transmembrane region" description="Helical" evidence="1">
    <location>
        <begin position="70"/>
        <end position="90"/>
    </location>
</feature>
<evidence type="ECO:0000313" key="5">
    <source>
        <dbReference type="Proteomes" id="UP001059401"/>
    </source>
</evidence>
<reference evidence="3" key="1">
    <citation type="submission" date="2019-04" db="EMBL/GenBank/DDBJ databases">
        <title>Whole genome sequencing of oral phylogroup 2 treponemes.</title>
        <authorList>
            <person name="Chan Y."/>
            <person name="Zeng H.H."/>
            <person name="Yu X.L."/>
            <person name="Leung W.K."/>
            <person name="Watt R.M."/>
        </authorList>
    </citation>
    <scope>NUCLEOTIDE SEQUENCE</scope>
    <source>
        <strain evidence="3">OMZ 835</strain>
        <strain evidence="2">OMZ 847</strain>
    </source>
</reference>
<dbReference type="AlphaFoldDB" id="A0AAE9SH69"/>
<proteinExistence type="predicted"/>
<dbReference type="Proteomes" id="UP001059401">
    <property type="component" value="Chromosome"/>
</dbReference>
<dbReference type="KEGG" id="tpk:JO40_11755"/>
<feature type="transmembrane region" description="Helical" evidence="1">
    <location>
        <begin position="5"/>
        <end position="25"/>
    </location>
</feature>
<dbReference type="InterPro" id="IPR025531">
    <property type="entry name" value="DUF4418"/>
</dbReference>
<dbReference type="EMBL" id="CP038804">
    <property type="protein sequence ID" value="UTY33558.1"/>
    <property type="molecule type" value="Genomic_DNA"/>
</dbReference>
<keyword evidence="1" id="KW-0472">Membrane</keyword>
<evidence type="ECO:0000313" key="2">
    <source>
        <dbReference type="EMBL" id="UTY28690.1"/>
    </source>
</evidence>
<feature type="transmembrane region" description="Helical" evidence="1">
    <location>
        <begin position="102"/>
        <end position="124"/>
    </location>
</feature>
<protein>
    <submittedName>
        <fullName evidence="3">DUF4418 family protein</fullName>
    </submittedName>
</protein>
<evidence type="ECO:0000313" key="3">
    <source>
        <dbReference type="EMBL" id="UTY33558.1"/>
    </source>
</evidence>
<keyword evidence="5" id="KW-1185">Reference proteome</keyword>
<evidence type="ECO:0000313" key="4">
    <source>
        <dbReference type="Proteomes" id="UP001058682"/>
    </source>
</evidence>
<gene>
    <name evidence="3" type="ORF">E4N74_05655</name>
    <name evidence="2" type="ORF">E4N76_06545</name>
</gene>
<keyword evidence="1" id="KW-1133">Transmembrane helix</keyword>
<evidence type="ECO:0000256" key="1">
    <source>
        <dbReference type="SAM" id="Phobius"/>
    </source>
</evidence>
<organism evidence="3 4">
    <name type="scientific">Treponema putidum</name>
    <dbReference type="NCBI Taxonomy" id="221027"/>
    <lineage>
        <taxon>Bacteria</taxon>
        <taxon>Pseudomonadati</taxon>
        <taxon>Spirochaetota</taxon>
        <taxon>Spirochaetia</taxon>
        <taxon>Spirochaetales</taxon>
        <taxon>Treponemataceae</taxon>
        <taxon>Treponema</taxon>
    </lineage>
</organism>
<feature type="transmembrane region" description="Helical" evidence="1">
    <location>
        <begin position="45"/>
        <end position="63"/>
    </location>
</feature>
<keyword evidence="1" id="KW-0812">Transmembrane</keyword>
<sequence length="131" mass="14461">MKRYIFSIFIIIIGLLVLFAPFGFAHVCSPKADGSFMKCHWMGEAVRLLGGLITLSGLAFFICKKSRFGISVYNIGIGGSLILLETLVIGTCKNLNMNCNVYTKPIVILLAIALITVSIVYVFLSRKEKHN</sequence>
<name>A0AAE9SH69_9SPIR</name>